<comment type="caution">
    <text evidence="6">The sequence shown here is derived from an EMBL/GenBank/DDBJ whole genome shotgun (WGS) entry which is preliminary data.</text>
</comment>
<keyword evidence="2" id="KW-0963">Cytoplasm</keyword>
<proteinExistence type="inferred from homology"/>
<sequence length="313" mass="35472">MFGKATEPLGNKYGKPDIERIGLFSEMSYMNGKGYVPLFERHKLEKGKNMLAGGPKVKCDWQDCYFDKEFKRIFTGEALRGRGRKPKPLAFKNISERPFIPPSNMKWHSTPGDWYGTFQGNIEAFGNKLRPRPPFKSDGPNAFTSPGKKGGYGYANICLNPYPEHSVEKYGIKPKYKQHGHPLDGPLVVGMYPKAYFEVNPYKDPDKLKPGPTYIPPKERVFPVLPPGKFIPTGPGKLPGGCKAGCFDKYPEHKADKLKPIRKSKGNLAGIFYPPAYGDKTFYTCSVINENLRFRINEKNYDSYRPTFTKHLL</sequence>
<evidence type="ECO:0000256" key="2">
    <source>
        <dbReference type="ARBA" id="ARBA00022490"/>
    </source>
</evidence>
<dbReference type="PANTHER" id="PTHR31144:SF1">
    <property type="entry name" value="UPF0602 PROTEIN C4ORF47"/>
    <property type="match status" value="1"/>
</dbReference>
<evidence type="ECO:0000256" key="5">
    <source>
        <dbReference type="ARBA" id="ARBA00035693"/>
    </source>
</evidence>
<comment type="similarity">
    <text evidence="4">Belongs to the CFAP96 family.</text>
</comment>
<evidence type="ECO:0000256" key="1">
    <source>
        <dbReference type="ARBA" id="ARBA00004300"/>
    </source>
</evidence>
<dbReference type="InterPro" id="IPR029358">
    <property type="entry name" value="CFAP96"/>
</dbReference>
<name>A0ABD1FE13_HYPHA</name>
<keyword evidence="7" id="KW-1185">Reference proteome</keyword>
<evidence type="ECO:0000313" key="6">
    <source>
        <dbReference type="EMBL" id="KAL1516848.1"/>
    </source>
</evidence>
<accession>A0ABD1FE13</accession>
<reference evidence="6 7" key="1">
    <citation type="submission" date="2024-05" db="EMBL/GenBank/DDBJ databases">
        <title>Genetic variation in Jamaican populations of the coffee berry borer (Hypothenemus hampei).</title>
        <authorList>
            <person name="Errbii M."/>
            <person name="Myrie A."/>
        </authorList>
    </citation>
    <scope>NUCLEOTIDE SEQUENCE [LARGE SCALE GENOMIC DNA]</scope>
    <source>
        <strain evidence="6">JA-Hopewell-2020-01-JO</strain>
        <tissue evidence="6">Whole body</tissue>
    </source>
</reference>
<evidence type="ECO:0000256" key="4">
    <source>
        <dbReference type="ARBA" id="ARBA00035656"/>
    </source>
</evidence>
<evidence type="ECO:0000313" key="7">
    <source>
        <dbReference type="Proteomes" id="UP001566132"/>
    </source>
</evidence>
<evidence type="ECO:0000256" key="3">
    <source>
        <dbReference type="ARBA" id="ARBA00023212"/>
    </source>
</evidence>
<gene>
    <name evidence="6" type="ORF">ABEB36_000694</name>
</gene>
<dbReference type="AlphaFoldDB" id="A0ABD1FE13"/>
<protein>
    <recommendedName>
        <fullName evidence="5">Cilia-and flagella-associated protein 96</fullName>
    </recommendedName>
</protein>
<organism evidence="6 7">
    <name type="scientific">Hypothenemus hampei</name>
    <name type="common">Coffee berry borer</name>
    <dbReference type="NCBI Taxonomy" id="57062"/>
    <lineage>
        <taxon>Eukaryota</taxon>
        <taxon>Metazoa</taxon>
        <taxon>Ecdysozoa</taxon>
        <taxon>Arthropoda</taxon>
        <taxon>Hexapoda</taxon>
        <taxon>Insecta</taxon>
        <taxon>Pterygota</taxon>
        <taxon>Neoptera</taxon>
        <taxon>Endopterygota</taxon>
        <taxon>Coleoptera</taxon>
        <taxon>Polyphaga</taxon>
        <taxon>Cucujiformia</taxon>
        <taxon>Curculionidae</taxon>
        <taxon>Scolytinae</taxon>
        <taxon>Hypothenemus</taxon>
    </lineage>
</organism>
<comment type="subcellular location">
    <subcellularLocation>
        <location evidence="1">Cytoplasm</location>
        <location evidence="1">Cytoskeleton</location>
        <location evidence="1">Microtubule organizing center</location>
        <location evidence="1">Centrosome</location>
    </subcellularLocation>
</comment>
<dbReference type="GO" id="GO:0005813">
    <property type="term" value="C:centrosome"/>
    <property type="evidence" value="ECO:0007669"/>
    <property type="project" value="UniProtKB-SubCell"/>
</dbReference>
<dbReference type="PANTHER" id="PTHR31144">
    <property type="entry name" value="UPF0602 PROTEIN C4ORF47"/>
    <property type="match status" value="1"/>
</dbReference>
<keyword evidence="3" id="KW-0206">Cytoskeleton</keyword>
<dbReference type="Proteomes" id="UP001566132">
    <property type="component" value="Unassembled WGS sequence"/>
</dbReference>
<dbReference type="Pfam" id="PF15239">
    <property type="entry name" value="CFAP96-like"/>
    <property type="match status" value="1"/>
</dbReference>
<dbReference type="EMBL" id="JBDJPC010000001">
    <property type="protein sequence ID" value="KAL1516848.1"/>
    <property type="molecule type" value="Genomic_DNA"/>
</dbReference>